<dbReference type="InterPro" id="IPR001647">
    <property type="entry name" value="HTH_TetR"/>
</dbReference>
<feature type="domain" description="HTH tetR-type" evidence="5">
    <location>
        <begin position="24"/>
        <end position="83"/>
    </location>
</feature>
<evidence type="ECO:0000256" key="2">
    <source>
        <dbReference type="ARBA" id="ARBA00023125"/>
    </source>
</evidence>
<accession>A0ABW5FVN1</accession>
<keyword evidence="3" id="KW-0804">Transcription</keyword>
<sequence length="227" mass="24885">MSTGISQRPTETDVGERGLRVDAVRNRERIIEVARELFAERGLDVPMATIARHSGVGVATLYRRFPTKEALVTEVFAEEFAACMSIVDKALADPDPWQGFRFFIETVCAMQACDRGFSAAFVAAFPVGEDIVRRRNHAIRGFAELTRRAQASGGLRADFVPDDLFLLLRANYGVVAAGIESTEAASRRLAAYLLDAVSAHGSRTSAPLPRPIPVRLHEVLCPRDSAR</sequence>
<dbReference type="SUPFAM" id="SSF46689">
    <property type="entry name" value="Homeodomain-like"/>
    <property type="match status" value="1"/>
</dbReference>
<comment type="caution">
    <text evidence="6">The sequence shown here is derived from an EMBL/GenBank/DDBJ whole genome shotgun (WGS) entry which is preliminary data.</text>
</comment>
<dbReference type="InterPro" id="IPR009057">
    <property type="entry name" value="Homeodomain-like_sf"/>
</dbReference>
<dbReference type="InterPro" id="IPR050109">
    <property type="entry name" value="HTH-type_TetR-like_transc_reg"/>
</dbReference>
<keyword evidence="7" id="KW-1185">Reference proteome</keyword>
<name>A0ABW5FVN1_9PSEU</name>
<evidence type="ECO:0000313" key="6">
    <source>
        <dbReference type="EMBL" id="MFD2419058.1"/>
    </source>
</evidence>
<dbReference type="PANTHER" id="PTHR30055">
    <property type="entry name" value="HTH-TYPE TRANSCRIPTIONAL REGULATOR RUTR"/>
    <property type="match status" value="1"/>
</dbReference>
<evidence type="ECO:0000313" key="7">
    <source>
        <dbReference type="Proteomes" id="UP001597417"/>
    </source>
</evidence>
<proteinExistence type="predicted"/>
<organism evidence="6 7">
    <name type="scientific">Amycolatopsis pigmentata</name>
    <dbReference type="NCBI Taxonomy" id="450801"/>
    <lineage>
        <taxon>Bacteria</taxon>
        <taxon>Bacillati</taxon>
        <taxon>Actinomycetota</taxon>
        <taxon>Actinomycetes</taxon>
        <taxon>Pseudonocardiales</taxon>
        <taxon>Pseudonocardiaceae</taxon>
        <taxon>Amycolatopsis</taxon>
    </lineage>
</organism>
<evidence type="ECO:0000256" key="3">
    <source>
        <dbReference type="ARBA" id="ARBA00023163"/>
    </source>
</evidence>
<keyword evidence="1" id="KW-0805">Transcription regulation</keyword>
<reference evidence="7" key="1">
    <citation type="journal article" date="2019" name="Int. J. Syst. Evol. Microbiol.">
        <title>The Global Catalogue of Microorganisms (GCM) 10K type strain sequencing project: providing services to taxonomists for standard genome sequencing and annotation.</title>
        <authorList>
            <consortium name="The Broad Institute Genomics Platform"/>
            <consortium name="The Broad Institute Genome Sequencing Center for Infectious Disease"/>
            <person name="Wu L."/>
            <person name="Ma J."/>
        </authorList>
    </citation>
    <scope>NUCLEOTIDE SEQUENCE [LARGE SCALE GENOMIC DNA]</scope>
    <source>
        <strain evidence="7">CGMCC 4.7645</strain>
    </source>
</reference>
<dbReference type="PRINTS" id="PR00455">
    <property type="entry name" value="HTHTETR"/>
</dbReference>
<protein>
    <submittedName>
        <fullName evidence="6">TetR/AcrR family transcriptional regulator</fullName>
    </submittedName>
</protein>
<feature type="DNA-binding region" description="H-T-H motif" evidence="4">
    <location>
        <begin position="46"/>
        <end position="65"/>
    </location>
</feature>
<dbReference type="Gene3D" id="1.10.357.10">
    <property type="entry name" value="Tetracycline Repressor, domain 2"/>
    <property type="match status" value="1"/>
</dbReference>
<dbReference type="PANTHER" id="PTHR30055:SF234">
    <property type="entry name" value="HTH-TYPE TRANSCRIPTIONAL REGULATOR BETI"/>
    <property type="match status" value="1"/>
</dbReference>
<dbReference type="EMBL" id="JBHUKR010000011">
    <property type="protein sequence ID" value="MFD2419058.1"/>
    <property type="molecule type" value="Genomic_DNA"/>
</dbReference>
<evidence type="ECO:0000259" key="5">
    <source>
        <dbReference type="PROSITE" id="PS50977"/>
    </source>
</evidence>
<dbReference type="InterPro" id="IPR036271">
    <property type="entry name" value="Tet_transcr_reg_TetR-rel_C_sf"/>
</dbReference>
<dbReference type="RefSeq" id="WP_378267076.1">
    <property type="nucleotide sequence ID" value="NZ_JBHUKR010000011.1"/>
</dbReference>
<dbReference type="SUPFAM" id="SSF48498">
    <property type="entry name" value="Tetracyclin repressor-like, C-terminal domain"/>
    <property type="match status" value="1"/>
</dbReference>
<evidence type="ECO:0000256" key="1">
    <source>
        <dbReference type="ARBA" id="ARBA00023015"/>
    </source>
</evidence>
<evidence type="ECO:0000256" key="4">
    <source>
        <dbReference type="PROSITE-ProRule" id="PRU00335"/>
    </source>
</evidence>
<gene>
    <name evidence="6" type="ORF">ACFSXZ_22255</name>
</gene>
<dbReference type="Proteomes" id="UP001597417">
    <property type="component" value="Unassembled WGS sequence"/>
</dbReference>
<dbReference type="PROSITE" id="PS50977">
    <property type="entry name" value="HTH_TETR_2"/>
    <property type="match status" value="1"/>
</dbReference>
<keyword evidence="2 4" id="KW-0238">DNA-binding</keyword>
<dbReference type="Pfam" id="PF00440">
    <property type="entry name" value="TetR_N"/>
    <property type="match status" value="1"/>
</dbReference>